<keyword evidence="6 8" id="KW-1133">Transmembrane helix</keyword>
<evidence type="ECO:0000256" key="7">
    <source>
        <dbReference type="ARBA" id="ARBA00023136"/>
    </source>
</evidence>
<feature type="transmembrane region" description="Helical" evidence="8">
    <location>
        <begin position="367"/>
        <end position="385"/>
    </location>
</feature>
<dbReference type="Proteomes" id="UP000427281">
    <property type="component" value="Chromosome"/>
</dbReference>
<dbReference type="GO" id="GO:0009103">
    <property type="term" value="P:lipopolysaccharide biosynthetic process"/>
    <property type="evidence" value="ECO:0007669"/>
    <property type="project" value="UniProtKB-ARBA"/>
</dbReference>
<evidence type="ECO:0000256" key="3">
    <source>
        <dbReference type="ARBA" id="ARBA00022676"/>
    </source>
</evidence>
<dbReference type="EMBL" id="CP043930">
    <property type="protein sequence ID" value="QGQ25621.1"/>
    <property type="molecule type" value="Genomic_DNA"/>
</dbReference>
<keyword evidence="11" id="KW-1185">Reference proteome</keyword>
<dbReference type="Pfam" id="PF13231">
    <property type="entry name" value="PMT_2"/>
    <property type="match status" value="1"/>
</dbReference>
<feature type="domain" description="Glycosyltransferase RgtA/B/C/D-like" evidence="9">
    <location>
        <begin position="70"/>
        <end position="230"/>
    </location>
</feature>
<keyword evidence="2" id="KW-1003">Cell membrane</keyword>
<evidence type="ECO:0000256" key="4">
    <source>
        <dbReference type="ARBA" id="ARBA00022679"/>
    </source>
</evidence>
<evidence type="ECO:0000256" key="5">
    <source>
        <dbReference type="ARBA" id="ARBA00022692"/>
    </source>
</evidence>
<proteinExistence type="predicted"/>
<organism evidence="10 11">
    <name type="scientific">Gimesia benthica</name>
    <dbReference type="NCBI Taxonomy" id="2608982"/>
    <lineage>
        <taxon>Bacteria</taxon>
        <taxon>Pseudomonadati</taxon>
        <taxon>Planctomycetota</taxon>
        <taxon>Planctomycetia</taxon>
        <taxon>Planctomycetales</taxon>
        <taxon>Planctomycetaceae</taxon>
        <taxon>Gimesia</taxon>
    </lineage>
</organism>
<dbReference type="AlphaFoldDB" id="A0A6I6AKK4"/>
<dbReference type="GO" id="GO:0010041">
    <property type="term" value="P:response to iron(III) ion"/>
    <property type="evidence" value="ECO:0007669"/>
    <property type="project" value="TreeGrafter"/>
</dbReference>
<reference evidence="10 11" key="1">
    <citation type="submission" date="2019-09" db="EMBL/GenBank/DDBJ databases">
        <title>Gimesia benthica sp. nov., a novel bacterium isolated from deep-sea water of the Northwest Indian Ocean.</title>
        <authorList>
            <person name="Dai X."/>
        </authorList>
    </citation>
    <scope>NUCLEOTIDE SEQUENCE [LARGE SCALE GENOMIC DNA]</scope>
    <source>
        <strain evidence="10 11">E7</strain>
    </source>
</reference>
<evidence type="ECO:0000256" key="8">
    <source>
        <dbReference type="SAM" id="Phobius"/>
    </source>
</evidence>
<feature type="transmembrane region" description="Helical" evidence="8">
    <location>
        <begin position="153"/>
        <end position="172"/>
    </location>
</feature>
<dbReference type="GO" id="GO:0016763">
    <property type="term" value="F:pentosyltransferase activity"/>
    <property type="evidence" value="ECO:0007669"/>
    <property type="project" value="TreeGrafter"/>
</dbReference>
<dbReference type="RefSeq" id="WP_155366270.1">
    <property type="nucleotide sequence ID" value="NZ_CP043930.1"/>
</dbReference>
<keyword evidence="5 8" id="KW-0812">Transmembrane</keyword>
<comment type="subcellular location">
    <subcellularLocation>
        <location evidence="1">Cell membrane</location>
        <topology evidence="1">Multi-pass membrane protein</topology>
    </subcellularLocation>
</comment>
<keyword evidence="7 8" id="KW-0472">Membrane</keyword>
<keyword evidence="4" id="KW-0808">Transferase</keyword>
<evidence type="ECO:0000313" key="11">
    <source>
        <dbReference type="Proteomes" id="UP000427281"/>
    </source>
</evidence>
<evidence type="ECO:0000313" key="10">
    <source>
        <dbReference type="EMBL" id="QGQ25621.1"/>
    </source>
</evidence>
<evidence type="ECO:0000256" key="1">
    <source>
        <dbReference type="ARBA" id="ARBA00004651"/>
    </source>
</evidence>
<evidence type="ECO:0000259" key="9">
    <source>
        <dbReference type="Pfam" id="PF13231"/>
    </source>
</evidence>
<keyword evidence="3" id="KW-0328">Glycosyltransferase</keyword>
<feature type="transmembrane region" description="Helical" evidence="8">
    <location>
        <begin position="127"/>
        <end position="147"/>
    </location>
</feature>
<evidence type="ECO:0000256" key="2">
    <source>
        <dbReference type="ARBA" id="ARBA00022475"/>
    </source>
</evidence>
<gene>
    <name evidence="10" type="ORF">F1728_24340</name>
</gene>
<dbReference type="GO" id="GO:0005886">
    <property type="term" value="C:plasma membrane"/>
    <property type="evidence" value="ECO:0007669"/>
    <property type="project" value="UniProtKB-SubCell"/>
</dbReference>
<dbReference type="InterPro" id="IPR038731">
    <property type="entry name" value="RgtA/B/C-like"/>
</dbReference>
<feature type="transmembrane region" description="Helical" evidence="8">
    <location>
        <begin position="97"/>
        <end position="115"/>
    </location>
</feature>
<dbReference type="InterPro" id="IPR050297">
    <property type="entry name" value="LipidA_mod_glycosyltrf_83"/>
</dbReference>
<dbReference type="PANTHER" id="PTHR33908">
    <property type="entry name" value="MANNOSYLTRANSFERASE YKCB-RELATED"/>
    <property type="match status" value="1"/>
</dbReference>
<accession>A0A6I6AKK4</accession>
<feature type="transmembrane region" description="Helical" evidence="8">
    <location>
        <begin position="316"/>
        <end position="335"/>
    </location>
</feature>
<evidence type="ECO:0000256" key="6">
    <source>
        <dbReference type="ARBA" id="ARBA00022989"/>
    </source>
</evidence>
<name>A0A6I6AKK4_9PLAN</name>
<sequence length="526" mass="59511">MQSELTSNTDRTKHRLTPAVGMLLVVLLIAMIFRVHRISDMSFWFDESFCLKMAEFPISDLWVHAKEDPHPPLFYFILKYWIMLFGSSTLATRLASFIPGILSIIGIYLVVKEAYRDPQTGNCSSSVNSAAVVAAALVALSPLHILWSYQVRMYAAGTALAAFSSWFLLKVLRREPSRKRDWYFFTMTAIALVYTHNFGLFVVTAQYLFAAGYLLLYHRAASLSQAGSRLMPLLISAAGTLLAWLPWLPSFLHQRELVVEGFWTKPFSWETAGATLFDMFGFDQAINMTPVIGLIAGQIMVLILLLLAFGRRPGDYFLALIAGFPFVAGILVSIFSRNIFNDRYFMFNQIFLFAALAVLISRISLKPAQFCLYGICIAGTGFLAYEQWLNREADFKLPAIQGAMASIEERRKPGELLLVCDPAIYVSVIAHARERGDIFTFHPGEDYPFTHGAAAMREDEYLRSQEIAQRRDPWIWAFDADSYRWRVPVPPGYRLVGENSFPGFRAKYAVRLYSRATEVTAKPKSN</sequence>
<dbReference type="KEGG" id="gim:F1728_24340"/>
<protein>
    <submittedName>
        <fullName evidence="10">DUF2723 domain-containing protein</fullName>
    </submittedName>
</protein>
<feature type="transmembrane region" description="Helical" evidence="8">
    <location>
        <begin position="291"/>
        <end position="310"/>
    </location>
</feature>
<feature type="transmembrane region" description="Helical" evidence="8">
    <location>
        <begin position="344"/>
        <end position="361"/>
    </location>
</feature>
<dbReference type="PANTHER" id="PTHR33908:SF3">
    <property type="entry name" value="UNDECAPRENYL PHOSPHATE-ALPHA-4-AMINO-4-DEOXY-L-ARABINOSE ARABINOSYL TRANSFERASE"/>
    <property type="match status" value="1"/>
</dbReference>
<feature type="transmembrane region" description="Helical" evidence="8">
    <location>
        <begin position="184"/>
        <end position="210"/>
    </location>
</feature>
<feature type="transmembrane region" description="Helical" evidence="8">
    <location>
        <begin position="16"/>
        <end position="35"/>
    </location>
</feature>